<dbReference type="AlphaFoldDB" id="A0AAW7Q789"/>
<comment type="caution">
    <text evidence="1">The sequence shown here is derived from an EMBL/GenBank/DDBJ whole genome shotgun (WGS) entry which is preliminary data.</text>
</comment>
<dbReference type="InterPro" id="IPR027463">
    <property type="entry name" value="AcrB_DN_DC_subdom"/>
</dbReference>
<dbReference type="EMBL" id="JAQJJC010000057">
    <property type="protein sequence ID" value="MDN5115322.1"/>
    <property type="molecule type" value="Genomic_DNA"/>
</dbReference>
<accession>A0AAW7Q789</accession>
<evidence type="ECO:0000313" key="2">
    <source>
        <dbReference type="Proteomes" id="UP001170713"/>
    </source>
</evidence>
<evidence type="ECO:0000313" key="1">
    <source>
        <dbReference type="EMBL" id="MDN5115322.1"/>
    </source>
</evidence>
<reference evidence="1" key="1">
    <citation type="journal article" date="2023" name="Microorganisms">
        <title>Genomic Characterization of Arcobacter butzleri Strains Isolated from Various Sources in Lithuania.</title>
        <authorList>
            <person name="Uljanovas D."/>
            <person name="Golz G."/>
            <person name="Fleischmann S."/>
            <person name="Kudirkiene E."/>
            <person name="Kasetiene N."/>
            <person name="Grineviciene A."/>
            <person name="Tamuleviciene E."/>
            <person name="Aksomaitiene J."/>
            <person name="Alter T."/>
            <person name="Malakauskas M."/>
        </authorList>
    </citation>
    <scope>NUCLEOTIDE SEQUENCE</scope>
    <source>
        <strain evidence="1">W48</strain>
    </source>
</reference>
<feature type="non-terminal residue" evidence="1">
    <location>
        <position position="141"/>
    </location>
</feature>
<name>A0AAW7Q789_9BACT</name>
<dbReference type="Gene3D" id="3.30.2090.10">
    <property type="entry name" value="Multidrug efflux transporter AcrB TolC docking domain, DN and DC subdomains"/>
    <property type="match status" value="1"/>
</dbReference>
<gene>
    <name evidence="1" type="ORF">PJV88_11865</name>
</gene>
<reference evidence="1" key="2">
    <citation type="submission" date="2023-01" db="EMBL/GenBank/DDBJ databases">
        <authorList>
            <person name="Uljanovas D."/>
        </authorList>
    </citation>
    <scope>NUCLEOTIDE SEQUENCE</scope>
    <source>
        <strain evidence="1">W48</strain>
    </source>
</reference>
<dbReference type="Proteomes" id="UP001170713">
    <property type="component" value="Unassembled WGS sequence"/>
</dbReference>
<sequence>MSNLRKNVQEKCSLYEANIKFIELPAGPPVLASIVAEIYGGNNFESRRDFSLKVTKIFKNQTTLVDIDVLADEEFITYDVHINSNKANMRGVDLEHLKATLFLALEGIKISVINDKNIQSQIPIFIRLDESRNLEKNSRLA</sequence>
<organism evidence="1 2">
    <name type="scientific">Aliarcobacter butzleri</name>
    <dbReference type="NCBI Taxonomy" id="28197"/>
    <lineage>
        <taxon>Bacteria</taxon>
        <taxon>Pseudomonadati</taxon>
        <taxon>Campylobacterota</taxon>
        <taxon>Epsilonproteobacteria</taxon>
        <taxon>Campylobacterales</taxon>
        <taxon>Arcobacteraceae</taxon>
        <taxon>Aliarcobacter</taxon>
    </lineage>
</organism>
<protein>
    <submittedName>
        <fullName evidence="1">AcrB/AcrD/AcrF family protein</fullName>
    </submittedName>
</protein>
<proteinExistence type="predicted"/>